<reference evidence="2" key="1">
    <citation type="submission" date="2020-11" db="EMBL/GenBank/DDBJ databases">
        <title>Isolation and identification of active actinomycetes.</title>
        <authorList>
            <person name="Sun X."/>
        </authorList>
    </citation>
    <scope>NUCLEOTIDE SEQUENCE</scope>
    <source>
        <strain evidence="2">NEAU-A11</strain>
    </source>
</reference>
<sequence>MLVLVVLIAATIAAWTFALWPRARAVSAPEAVPAPEPAPAPKPVEPPPRAESTEGLLVAQLIRGDLTQSQYRKAMACLAERDETRHPLSLPGEG</sequence>
<protein>
    <recommendedName>
        <fullName evidence="4">SHOCT domain-containing protein</fullName>
    </recommendedName>
</protein>
<dbReference type="Proteomes" id="UP000598146">
    <property type="component" value="Unassembled WGS sequence"/>
</dbReference>
<proteinExistence type="predicted"/>
<gene>
    <name evidence="2" type="ORF">I4J89_12520</name>
</gene>
<evidence type="ECO:0000313" key="3">
    <source>
        <dbReference type="Proteomes" id="UP000598146"/>
    </source>
</evidence>
<dbReference type="EMBL" id="JADQTO010000005">
    <property type="protein sequence ID" value="MBG0562289.1"/>
    <property type="molecule type" value="Genomic_DNA"/>
</dbReference>
<dbReference type="AlphaFoldDB" id="A0A931G1F0"/>
<feature type="region of interest" description="Disordered" evidence="1">
    <location>
        <begin position="28"/>
        <end position="53"/>
    </location>
</feature>
<organism evidence="2 3">
    <name type="scientific">Actinoplanes aureus</name>
    <dbReference type="NCBI Taxonomy" id="2792083"/>
    <lineage>
        <taxon>Bacteria</taxon>
        <taxon>Bacillati</taxon>
        <taxon>Actinomycetota</taxon>
        <taxon>Actinomycetes</taxon>
        <taxon>Micromonosporales</taxon>
        <taxon>Micromonosporaceae</taxon>
        <taxon>Actinoplanes</taxon>
    </lineage>
</organism>
<keyword evidence="3" id="KW-1185">Reference proteome</keyword>
<dbReference type="RefSeq" id="WP_196414082.1">
    <property type="nucleotide sequence ID" value="NZ_JADQTO010000005.1"/>
</dbReference>
<feature type="compositionally biased region" description="Pro residues" evidence="1">
    <location>
        <begin position="32"/>
        <end position="49"/>
    </location>
</feature>
<evidence type="ECO:0000256" key="1">
    <source>
        <dbReference type="SAM" id="MobiDB-lite"/>
    </source>
</evidence>
<comment type="caution">
    <text evidence="2">The sequence shown here is derived from an EMBL/GenBank/DDBJ whole genome shotgun (WGS) entry which is preliminary data.</text>
</comment>
<name>A0A931G1F0_9ACTN</name>
<evidence type="ECO:0008006" key="4">
    <source>
        <dbReference type="Google" id="ProtNLM"/>
    </source>
</evidence>
<accession>A0A931G1F0</accession>
<evidence type="ECO:0000313" key="2">
    <source>
        <dbReference type="EMBL" id="MBG0562289.1"/>
    </source>
</evidence>